<dbReference type="AlphaFoldDB" id="A0A6B2LGA1"/>
<dbReference type="EC" id="3.6.5.2" evidence="2"/>
<comment type="subcellular location">
    <subcellularLocation>
        <location evidence="1">Cell membrane</location>
    </subcellularLocation>
</comment>
<keyword evidence="3" id="KW-1003">Cell membrane</keyword>
<dbReference type="GO" id="GO:0003925">
    <property type="term" value="F:G protein activity"/>
    <property type="evidence" value="ECO:0007669"/>
    <property type="project" value="UniProtKB-EC"/>
</dbReference>
<dbReference type="NCBIfam" id="TIGR00231">
    <property type="entry name" value="small_GTP"/>
    <property type="match status" value="1"/>
</dbReference>
<evidence type="ECO:0000256" key="2">
    <source>
        <dbReference type="ARBA" id="ARBA00011984"/>
    </source>
</evidence>
<reference evidence="9" key="1">
    <citation type="journal article" date="2020" name="J. Eukaryot. Microbiol.">
        <title>De novo Sequencing, Assembly and Annotation of the Transcriptome for the Free-Living Testate Amoeba Arcella intermedia.</title>
        <authorList>
            <person name="Ribeiro G.M."/>
            <person name="Porfirio-Sousa A.L."/>
            <person name="Maurer-Alcala X.X."/>
            <person name="Katz L.A."/>
            <person name="Lahr D.J.G."/>
        </authorList>
    </citation>
    <scope>NUCLEOTIDE SEQUENCE</scope>
</reference>
<dbReference type="SMART" id="SM00175">
    <property type="entry name" value="RAB"/>
    <property type="match status" value="1"/>
</dbReference>
<evidence type="ECO:0000256" key="1">
    <source>
        <dbReference type="ARBA" id="ARBA00004236"/>
    </source>
</evidence>
<sequence>MEGVGKSALTIQFIQHHFIDEYDPTIEDSYRKQLMIDGETCLLDILDTAQCEEYSAMRDQYTLSGQGFILVFSLTNRKSFDAIKGLRDNIIRIKDKDKFPLIICGNKSDLETERVIPALEVEELAKSWGCPFIFTSAKTRLNVDELFSELVRDINKEAALLDNNKKKKLKESKKVKAKGKVEEVEKEKEKSLGERQYEAKKALLKDLLKDGVISSAIFEEYNQRNKGRYGITD</sequence>
<dbReference type="FunFam" id="3.40.50.300:FF:000343">
    <property type="entry name" value="Ras family gtpase"/>
    <property type="match status" value="1"/>
</dbReference>
<evidence type="ECO:0000256" key="6">
    <source>
        <dbReference type="ARBA" id="ARBA00023134"/>
    </source>
</evidence>
<dbReference type="SUPFAM" id="SSF52540">
    <property type="entry name" value="P-loop containing nucleoside triphosphate hydrolases"/>
    <property type="match status" value="1"/>
</dbReference>
<evidence type="ECO:0000256" key="4">
    <source>
        <dbReference type="ARBA" id="ARBA00022741"/>
    </source>
</evidence>
<evidence type="ECO:0000313" key="9">
    <source>
        <dbReference type="EMBL" id="NDV35887.1"/>
    </source>
</evidence>
<evidence type="ECO:0000256" key="7">
    <source>
        <dbReference type="ARBA" id="ARBA00023136"/>
    </source>
</evidence>
<evidence type="ECO:0000256" key="3">
    <source>
        <dbReference type="ARBA" id="ARBA00022475"/>
    </source>
</evidence>
<evidence type="ECO:0000256" key="5">
    <source>
        <dbReference type="ARBA" id="ARBA00022801"/>
    </source>
</evidence>
<keyword evidence="5" id="KW-0378">Hydrolase</keyword>
<protein>
    <recommendedName>
        <fullName evidence="2">small monomeric GTPase</fullName>
        <ecNumber evidence="2">3.6.5.2</ecNumber>
    </recommendedName>
</protein>
<dbReference type="GO" id="GO:0007165">
    <property type="term" value="P:signal transduction"/>
    <property type="evidence" value="ECO:0007669"/>
    <property type="project" value="InterPro"/>
</dbReference>
<name>A0A6B2LGA1_9EUKA</name>
<dbReference type="Gene3D" id="3.40.50.300">
    <property type="entry name" value="P-loop containing nucleotide triphosphate hydrolases"/>
    <property type="match status" value="1"/>
</dbReference>
<dbReference type="PROSITE" id="PS51421">
    <property type="entry name" value="RAS"/>
    <property type="match status" value="1"/>
</dbReference>
<dbReference type="PRINTS" id="PR00449">
    <property type="entry name" value="RASTRNSFRMNG"/>
</dbReference>
<dbReference type="InterPro" id="IPR005225">
    <property type="entry name" value="Small_GTP-bd"/>
</dbReference>
<keyword evidence="7" id="KW-0472">Membrane</keyword>
<dbReference type="PANTHER" id="PTHR24070">
    <property type="entry name" value="RAS, DI-RAS, AND RHEB FAMILY MEMBERS OF SMALL GTPASE SUPERFAMILY"/>
    <property type="match status" value="1"/>
</dbReference>
<evidence type="ECO:0000256" key="8">
    <source>
        <dbReference type="SAM" id="Coils"/>
    </source>
</evidence>
<dbReference type="SMART" id="SM00173">
    <property type="entry name" value="RAS"/>
    <property type="match status" value="1"/>
</dbReference>
<dbReference type="CDD" id="cd00876">
    <property type="entry name" value="Ras"/>
    <property type="match status" value="1"/>
</dbReference>
<dbReference type="EMBL" id="GIBP01006918">
    <property type="protein sequence ID" value="NDV35887.1"/>
    <property type="molecule type" value="Transcribed_RNA"/>
</dbReference>
<feature type="coiled-coil region" evidence="8">
    <location>
        <begin position="151"/>
        <end position="194"/>
    </location>
</feature>
<dbReference type="InterPro" id="IPR020849">
    <property type="entry name" value="Small_GTPase_Ras-type"/>
</dbReference>
<keyword evidence="6" id="KW-0342">GTP-binding</keyword>
<dbReference type="SMART" id="SM00174">
    <property type="entry name" value="RHO"/>
    <property type="match status" value="1"/>
</dbReference>
<dbReference type="Pfam" id="PF00071">
    <property type="entry name" value="Ras"/>
    <property type="match status" value="1"/>
</dbReference>
<dbReference type="GO" id="GO:0005525">
    <property type="term" value="F:GTP binding"/>
    <property type="evidence" value="ECO:0007669"/>
    <property type="project" value="UniProtKB-KW"/>
</dbReference>
<dbReference type="InterPro" id="IPR001806">
    <property type="entry name" value="Small_GTPase"/>
</dbReference>
<organism evidence="9">
    <name type="scientific">Arcella intermedia</name>
    <dbReference type="NCBI Taxonomy" id="1963864"/>
    <lineage>
        <taxon>Eukaryota</taxon>
        <taxon>Amoebozoa</taxon>
        <taxon>Tubulinea</taxon>
        <taxon>Elardia</taxon>
        <taxon>Arcellinida</taxon>
        <taxon>Sphaerothecina</taxon>
        <taxon>Arcellidae</taxon>
        <taxon>Arcella</taxon>
    </lineage>
</organism>
<keyword evidence="4" id="KW-0547">Nucleotide-binding</keyword>
<dbReference type="InterPro" id="IPR027417">
    <property type="entry name" value="P-loop_NTPase"/>
</dbReference>
<accession>A0A6B2LGA1</accession>
<dbReference type="GO" id="GO:0005886">
    <property type="term" value="C:plasma membrane"/>
    <property type="evidence" value="ECO:0007669"/>
    <property type="project" value="UniProtKB-SubCell"/>
</dbReference>
<dbReference type="PROSITE" id="PS51419">
    <property type="entry name" value="RAB"/>
    <property type="match status" value="1"/>
</dbReference>
<proteinExistence type="predicted"/>
<keyword evidence="8" id="KW-0175">Coiled coil</keyword>